<proteinExistence type="predicted"/>
<evidence type="ECO:0000313" key="2">
    <source>
        <dbReference type="Proteomes" id="UP001202961"/>
    </source>
</evidence>
<sequence>MDRQHEVTSQHAFACEADADATSDDGAAEAKSLAQQHCLPHAGHDASTNMATIAGSFPAACHERILGRESELRAMIDFYATNSKRVATVQSFEINLAKIGKSDVGVDRVRDTDDPRWFTRVSVVALRLDTCRLPKPRTGVRGYHMTSLRDCAFKHWAEIH</sequence>
<evidence type="ECO:0000313" key="1">
    <source>
        <dbReference type="EMBL" id="MCM2369544.1"/>
    </source>
</evidence>
<dbReference type="EMBL" id="JAMQBK010000009">
    <property type="protein sequence ID" value="MCM2369544.1"/>
    <property type="molecule type" value="Genomic_DNA"/>
</dbReference>
<reference evidence="1 2" key="1">
    <citation type="journal article" date="2022" name="Syst. Appl. Microbiol.">
        <title>Rhodopirellula aestuarii sp. nov., a novel member of the genus Rhodopirellula isolated from brackish sediments collected in the Tagus River estuary, Portugal.</title>
        <authorList>
            <person name="Vitorino I.R."/>
            <person name="Klimek D."/>
            <person name="Calusinska M."/>
            <person name="Lobo-da-Cunha A."/>
            <person name="Vasconcelos V."/>
            <person name="Lage O.M."/>
        </authorList>
    </citation>
    <scope>NUCLEOTIDE SEQUENCE [LARGE SCALE GENOMIC DNA]</scope>
    <source>
        <strain evidence="1 2">ICT_H3.1</strain>
    </source>
</reference>
<organism evidence="1 2">
    <name type="scientific">Aporhodopirellula aestuarii</name>
    <dbReference type="NCBI Taxonomy" id="2950107"/>
    <lineage>
        <taxon>Bacteria</taxon>
        <taxon>Pseudomonadati</taxon>
        <taxon>Planctomycetota</taxon>
        <taxon>Planctomycetia</taxon>
        <taxon>Pirellulales</taxon>
        <taxon>Pirellulaceae</taxon>
        <taxon>Aporhodopirellula</taxon>
    </lineage>
</organism>
<keyword evidence="2" id="KW-1185">Reference proteome</keyword>
<comment type="caution">
    <text evidence="1">The sequence shown here is derived from an EMBL/GenBank/DDBJ whole genome shotgun (WGS) entry which is preliminary data.</text>
</comment>
<dbReference type="Proteomes" id="UP001202961">
    <property type="component" value="Unassembled WGS sequence"/>
</dbReference>
<accession>A0ABT0TY83</accession>
<protein>
    <submittedName>
        <fullName evidence="1">Uncharacterized protein</fullName>
    </submittedName>
</protein>
<name>A0ABT0TY83_9BACT</name>
<gene>
    <name evidence="1" type="ORF">NB063_02795</name>
</gene>
<dbReference type="RefSeq" id="WP_250927217.1">
    <property type="nucleotide sequence ID" value="NZ_JAMQBK010000009.1"/>
</dbReference>